<evidence type="ECO:0000256" key="4">
    <source>
        <dbReference type="SAM" id="MobiDB-lite"/>
    </source>
</evidence>
<comment type="caution">
    <text evidence="6">The sequence shown here is derived from an EMBL/GenBank/DDBJ whole genome shotgun (WGS) entry which is preliminary data.</text>
</comment>
<evidence type="ECO:0000313" key="6">
    <source>
        <dbReference type="EMBL" id="KAF4131332.1"/>
    </source>
</evidence>
<dbReference type="Pfam" id="PF02135">
    <property type="entry name" value="zf-TAZ"/>
    <property type="match status" value="1"/>
</dbReference>
<keyword evidence="2" id="KW-0863">Zinc-finger</keyword>
<evidence type="ECO:0000256" key="1">
    <source>
        <dbReference type="ARBA" id="ARBA00022723"/>
    </source>
</evidence>
<dbReference type="AlphaFoldDB" id="A0A8S9TUW2"/>
<feature type="domain" description="TAZ-type" evidence="5">
    <location>
        <begin position="130"/>
        <end position="208"/>
    </location>
</feature>
<dbReference type="SUPFAM" id="SSF57933">
    <property type="entry name" value="TAZ domain"/>
    <property type="match status" value="1"/>
</dbReference>
<dbReference type="Proteomes" id="UP000704712">
    <property type="component" value="Unassembled WGS sequence"/>
</dbReference>
<dbReference type="GO" id="GO:0008270">
    <property type="term" value="F:zinc ion binding"/>
    <property type="evidence" value="ECO:0007669"/>
    <property type="project" value="UniProtKB-KW"/>
</dbReference>
<evidence type="ECO:0000313" key="7">
    <source>
        <dbReference type="Proteomes" id="UP000704712"/>
    </source>
</evidence>
<evidence type="ECO:0000256" key="3">
    <source>
        <dbReference type="ARBA" id="ARBA00022833"/>
    </source>
</evidence>
<feature type="region of interest" description="Disordered" evidence="4">
    <location>
        <begin position="1"/>
        <end position="28"/>
    </location>
</feature>
<sequence length="211" mass="22012">MSLPTTGGTDRDTFGSAAAHSLPSLPRPPSYSILRSQIVANGISRKRSLSGESLPSEYVGSSIAVLTAQGLTNKAAALPSLRYQLPAQPPAKRLRRESLSPTSVGEVSDAKKLPPAKSTITTTPGAAQMQSILRGLQHLSSCSASGCSNPLCVSTRTFVSKVRAHRSNMTGKTSHDVSRCGACKLWGVIVRAHAPTCSEGALCRVPGCSSQ</sequence>
<dbReference type="InterPro" id="IPR000197">
    <property type="entry name" value="Znf_TAZ"/>
</dbReference>
<evidence type="ECO:0000259" key="5">
    <source>
        <dbReference type="Pfam" id="PF02135"/>
    </source>
</evidence>
<organism evidence="6 7">
    <name type="scientific">Phytophthora infestans</name>
    <name type="common">Potato late blight agent</name>
    <name type="synonym">Botrytis infestans</name>
    <dbReference type="NCBI Taxonomy" id="4787"/>
    <lineage>
        <taxon>Eukaryota</taxon>
        <taxon>Sar</taxon>
        <taxon>Stramenopiles</taxon>
        <taxon>Oomycota</taxon>
        <taxon>Peronosporomycetes</taxon>
        <taxon>Peronosporales</taxon>
        <taxon>Peronosporaceae</taxon>
        <taxon>Phytophthora</taxon>
    </lineage>
</organism>
<keyword evidence="3" id="KW-0862">Zinc</keyword>
<dbReference type="EMBL" id="JAACNO010002740">
    <property type="protein sequence ID" value="KAF4131332.1"/>
    <property type="molecule type" value="Genomic_DNA"/>
</dbReference>
<dbReference type="Gene3D" id="1.20.1020.10">
    <property type="entry name" value="TAZ domain"/>
    <property type="match status" value="1"/>
</dbReference>
<feature type="region of interest" description="Disordered" evidence="4">
    <location>
        <begin position="87"/>
        <end position="124"/>
    </location>
</feature>
<proteinExistence type="predicted"/>
<evidence type="ECO:0000256" key="2">
    <source>
        <dbReference type="ARBA" id="ARBA00022771"/>
    </source>
</evidence>
<gene>
    <name evidence="6" type="ORF">GN958_ATG19442</name>
</gene>
<keyword evidence="1" id="KW-0479">Metal-binding</keyword>
<protein>
    <submittedName>
        <fullName evidence="6">TAZ zinc finger</fullName>
    </submittedName>
</protein>
<feature type="compositionally biased region" description="Low complexity" evidence="4">
    <location>
        <begin position="16"/>
        <end position="28"/>
    </location>
</feature>
<name>A0A8S9TUW2_PHYIN</name>
<reference evidence="6" key="1">
    <citation type="submission" date="2020-03" db="EMBL/GenBank/DDBJ databases">
        <title>Hybrid Assembly of Korean Phytophthora infestans isolates.</title>
        <authorList>
            <person name="Prokchorchik M."/>
            <person name="Lee Y."/>
            <person name="Seo J."/>
            <person name="Cho J.-H."/>
            <person name="Park Y.-E."/>
            <person name="Jang D.-C."/>
            <person name="Im J.-S."/>
            <person name="Choi J.-G."/>
            <person name="Park H.-J."/>
            <person name="Lee G.-B."/>
            <person name="Lee Y.-G."/>
            <person name="Hong S.-Y."/>
            <person name="Cho K."/>
            <person name="Sohn K.H."/>
        </authorList>
    </citation>
    <scope>NUCLEOTIDE SEQUENCE</scope>
    <source>
        <strain evidence="6">KR_2_A2</strain>
    </source>
</reference>
<accession>A0A8S9TUW2</accession>
<dbReference type="InterPro" id="IPR035898">
    <property type="entry name" value="TAZ_dom_sf"/>
</dbReference>